<dbReference type="PROSITE" id="PS50176">
    <property type="entry name" value="ARM_REPEAT"/>
    <property type="match status" value="1"/>
</dbReference>
<organism evidence="11 12">
    <name type="scientific">Marchantia polymorpha</name>
    <name type="common">Common liverwort</name>
    <name type="synonym">Marchantia aquatica</name>
    <dbReference type="NCBI Taxonomy" id="3197"/>
    <lineage>
        <taxon>Eukaryota</taxon>
        <taxon>Viridiplantae</taxon>
        <taxon>Streptophyta</taxon>
        <taxon>Embryophyta</taxon>
        <taxon>Marchantiophyta</taxon>
        <taxon>Marchantiopsida</taxon>
        <taxon>Marchantiidae</taxon>
        <taxon>Marchantiales</taxon>
        <taxon>Marchantiaceae</taxon>
        <taxon>Marchantia</taxon>
    </lineage>
</organism>
<evidence type="ECO:0000256" key="2">
    <source>
        <dbReference type="ARBA" id="ARBA00005462"/>
    </source>
</evidence>
<dbReference type="GO" id="GO:0043495">
    <property type="term" value="F:protein-membrane adaptor activity"/>
    <property type="evidence" value="ECO:0007669"/>
    <property type="project" value="InterPro"/>
</dbReference>
<keyword evidence="10" id="KW-1133">Transmembrane helix</keyword>
<dbReference type="PANTHER" id="PTHR47249">
    <property type="entry name" value="VACUOLAR PROTEIN 8"/>
    <property type="match status" value="1"/>
</dbReference>
<keyword evidence="6" id="KW-0449">Lipoprotein</keyword>
<keyword evidence="10" id="KW-0812">Transmembrane</keyword>
<comment type="subcellular location">
    <subcellularLocation>
        <location evidence="1">Vacuole membrane</location>
        <topology evidence="1">Lipid-anchor</topology>
    </subcellularLocation>
</comment>
<protein>
    <recommendedName>
        <fullName evidence="7">Vacuolar protein 8</fullName>
    </recommendedName>
</protein>
<dbReference type="GO" id="GO:0071562">
    <property type="term" value="P:nucleus-vacuole junction assembly"/>
    <property type="evidence" value="ECO:0007669"/>
    <property type="project" value="InterPro"/>
</dbReference>
<dbReference type="GO" id="GO:0005774">
    <property type="term" value="C:vacuolar membrane"/>
    <property type="evidence" value="ECO:0007669"/>
    <property type="project" value="UniProtKB-SubCell"/>
</dbReference>
<keyword evidence="12" id="KW-1185">Reference proteome</keyword>
<evidence type="ECO:0000256" key="9">
    <source>
        <dbReference type="SAM" id="MobiDB-lite"/>
    </source>
</evidence>
<dbReference type="InterPro" id="IPR045156">
    <property type="entry name" value="Vac8"/>
</dbReference>
<evidence type="ECO:0000256" key="4">
    <source>
        <dbReference type="ARBA" id="ARBA00022737"/>
    </source>
</evidence>
<evidence type="ECO:0000256" key="6">
    <source>
        <dbReference type="ARBA" id="ARBA00023288"/>
    </source>
</evidence>
<sequence>MDQGREEVFKDFHLQPSAWNAAWEQAQGAVVPSMEIKRAANILVWCEQAQQSMGWLLLTQIGVLLGSFGQLMSREVCGLSWGIFTLEAILKYGRSWAHILYFRGVPCAIVALHDNNRDTASASLRKFGFFVLIATLLEAVLYVFYIIYTVKFWRANHHCYHKDAGCPDGTTNLMDMLIISMVIVCVHWSSSLSTVLAFMYAMGMGISARARDSRSWFRCLSPFLKKREERDRLMCLTWWVHIARHRHLTAVVASAQDSDCGLPGHWFKSKEELFRIVEECDKGDHVHLDTSRLLWVSQEMALRALISLAKLKELGKHDDFALLVRVVRDGRTESCRGLAATAIAVLATQPKVLLLSDLTEAVVPLKRLARSEAVEHVEVALGALLNASLHGKSHEVIDLIVDSNILDSNEFGSSFMSCLIRHAHIGKSTLCQELAVRLLSHLVGKGKRAREALMSYKREQGGVPDVQLCTALIKHGVSDPIKAGGAAVLAEIAYWEDWEVKGSDPHIEECIQALVKALEVTTAKLIIVSAAKALCSLAYNNQDVQATIVKAQGIRSLVKLLEAPLPDSGPNDINGQIPREEDNKSTVTPGKPHLEEDVGSDAARALRILALNNPQHQMQIANAGAIPPLIKLMASSRPLKVQVQAIAALSGLSFQCPTIKTLIGNGAEGMFFSKLRDVLRSNEGHDPMAEPILEKVAHLTQTLVEGNESNRQKAVDQGMREKLGDCIKKSIYKNNGKAKQIVDGALKILSEEQRRNN</sequence>
<reference evidence="12" key="1">
    <citation type="journal article" date="2017" name="Cell">
        <title>Insights into land plant evolution garnered from the Marchantia polymorpha genome.</title>
        <authorList>
            <person name="Bowman J.L."/>
            <person name="Kohchi T."/>
            <person name="Yamato K.T."/>
            <person name="Jenkins J."/>
            <person name="Shu S."/>
            <person name="Ishizaki K."/>
            <person name="Yamaoka S."/>
            <person name="Nishihama R."/>
            <person name="Nakamura Y."/>
            <person name="Berger F."/>
            <person name="Adam C."/>
            <person name="Aki S.S."/>
            <person name="Althoff F."/>
            <person name="Araki T."/>
            <person name="Arteaga-Vazquez M.A."/>
            <person name="Balasubrmanian S."/>
            <person name="Barry K."/>
            <person name="Bauer D."/>
            <person name="Boehm C.R."/>
            <person name="Briginshaw L."/>
            <person name="Caballero-Perez J."/>
            <person name="Catarino B."/>
            <person name="Chen F."/>
            <person name="Chiyoda S."/>
            <person name="Chovatia M."/>
            <person name="Davies K.M."/>
            <person name="Delmans M."/>
            <person name="Demura T."/>
            <person name="Dierschke T."/>
            <person name="Dolan L."/>
            <person name="Dorantes-Acosta A.E."/>
            <person name="Eklund D.M."/>
            <person name="Florent S.N."/>
            <person name="Flores-Sandoval E."/>
            <person name="Fujiyama A."/>
            <person name="Fukuzawa H."/>
            <person name="Galik B."/>
            <person name="Grimanelli D."/>
            <person name="Grimwood J."/>
            <person name="Grossniklaus U."/>
            <person name="Hamada T."/>
            <person name="Haseloff J."/>
            <person name="Hetherington A.J."/>
            <person name="Higo A."/>
            <person name="Hirakawa Y."/>
            <person name="Hundley H.N."/>
            <person name="Ikeda Y."/>
            <person name="Inoue K."/>
            <person name="Inoue S.I."/>
            <person name="Ishida S."/>
            <person name="Jia Q."/>
            <person name="Kakita M."/>
            <person name="Kanazawa T."/>
            <person name="Kawai Y."/>
            <person name="Kawashima T."/>
            <person name="Kennedy M."/>
            <person name="Kinose K."/>
            <person name="Kinoshita T."/>
            <person name="Kohara Y."/>
            <person name="Koide E."/>
            <person name="Komatsu K."/>
            <person name="Kopischke S."/>
            <person name="Kubo M."/>
            <person name="Kyozuka J."/>
            <person name="Lagercrantz U."/>
            <person name="Lin S.S."/>
            <person name="Lindquist E."/>
            <person name="Lipzen A.M."/>
            <person name="Lu C.W."/>
            <person name="De Luna E."/>
            <person name="Martienssen R.A."/>
            <person name="Minamino N."/>
            <person name="Mizutani M."/>
            <person name="Mizutani M."/>
            <person name="Mochizuki N."/>
            <person name="Monte I."/>
            <person name="Mosher R."/>
            <person name="Nagasaki H."/>
            <person name="Nakagami H."/>
            <person name="Naramoto S."/>
            <person name="Nishitani K."/>
            <person name="Ohtani M."/>
            <person name="Okamoto T."/>
            <person name="Okumura M."/>
            <person name="Phillips J."/>
            <person name="Pollak B."/>
            <person name="Reinders A."/>
            <person name="Rovekamp M."/>
            <person name="Sano R."/>
            <person name="Sawa S."/>
            <person name="Schmid M.W."/>
            <person name="Shirakawa M."/>
            <person name="Solano R."/>
            <person name="Spunde A."/>
            <person name="Suetsugu N."/>
            <person name="Sugano S."/>
            <person name="Sugiyama A."/>
            <person name="Sun R."/>
            <person name="Suzuki Y."/>
            <person name="Takenaka M."/>
            <person name="Takezawa D."/>
            <person name="Tomogane H."/>
            <person name="Tsuzuki M."/>
            <person name="Ueda T."/>
            <person name="Umeda M."/>
            <person name="Ward J.M."/>
            <person name="Watanabe Y."/>
            <person name="Yazaki K."/>
            <person name="Yokoyama R."/>
            <person name="Yoshitake Y."/>
            <person name="Yotsui I."/>
            <person name="Zachgo S."/>
            <person name="Schmutz J."/>
        </authorList>
    </citation>
    <scope>NUCLEOTIDE SEQUENCE [LARGE SCALE GENOMIC DNA]</scope>
    <source>
        <strain evidence="12">Tak-1</strain>
    </source>
</reference>
<evidence type="ECO:0000256" key="3">
    <source>
        <dbReference type="ARBA" id="ARBA00022554"/>
    </source>
</evidence>
<feature type="transmembrane region" description="Helical" evidence="10">
    <location>
        <begin position="177"/>
        <end position="201"/>
    </location>
</feature>
<dbReference type="SMART" id="SM00185">
    <property type="entry name" value="ARM"/>
    <property type="match status" value="3"/>
</dbReference>
<evidence type="ECO:0000256" key="5">
    <source>
        <dbReference type="ARBA" id="ARBA00023136"/>
    </source>
</evidence>
<evidence type="ECO:0000256" key="10">
    <source>
        <dbReference type="SAM" id="Phobius"/>
    </source>
</evidence>
<dbReference type="Gramene" id="Mp1g28400.1">
    <property type="protein sequence ID" value="Mp1g28400.1.cds"/>
    <property type="gene ID" value="Mp1g28400"/>
</dbReference>
<dbReference type="InterPro" id="IPR011989">
    <property type="entry name" value="ARM-like"/>
</dbReference>
<dbReference type="Pfam" id="PF00514">
    <property type="entry name" value="Arm"/>
    <property type="match status" value="1"/>
</dbReference>
<keyword evidence="4" id="KW-0677">Repeat</keyword>
<feature type="region of interest" description="Disordered" evidence="9">
    <location>
        <begin position="568"/>
        <end position="596"/>
    </location>
</feature>
<dbReference type="InterPro" id="IPR000225">
    <property type="entry name" value="Armadillo"/>
</dbReference>
<evidence type="ECO:0000313" key="12">
    <source>
        <dbReference type="Proteomes" id="UP000244005"/>
    </source>
</evidence>
<dbReference type="OrthoDB" id="1961346at2759"/>
<name>A0A2R6XTW2_MARPO</name>
<keyword evidence="5 10" id="KW-0472">Membrane</keyword>
<dbReference type="SUPFAM" id="SSF48371">
    <property type="entry name" value="ARM repeat"/>
    <property type="match status" value="1"/>
</dbReference>
<gene>
    <name evidence="11" type="ORF">MARPO_0002s0040</name>
</gene>
<dbReference type="Proteomes" id="UP000244005">
    <property type="component" value="Unassembled WGS sequence"/>
</dbReference>
<accession>A0A2R6XTW2</accession>
<evidence type="ECO:0000256" key="8">
    <source>
        <dbReference type="PROSITE-ProRule" id="PRU00259"/>
    </source>
</evidence>
<evidence type="ECO:0000313" key="11">
    <source>
        <dbReference type="EMBL" id="PTQ49537.1"/>
    </source>
</evidence>
<dbReference type="EMBL" id="KZ772674">
    <property type="protein sequence ID" value="PTQ49537.1"/>
    <property type="molecule type" value="Genomic_DNA"/>
</dbReference>
<feature type="repeat" description="ARM" evidence="8">
    <location>
        <begin position="624"/>
        <end position="653"/>
    </location>
</feature>
<comment type="similarity">
    <text evidence="2">Belongs to the beta-catenin family.</text>
</comment>
<dbReference type="PANTHER" id="PTHR47249:SF1">
    <property type="entry name" value="VACUOLAR PROTEIN 8"/>
    <property type="match status" value="1"/>
</dbReference>
<proteinExistence type="inferred from homology"/>
<dbReference type="Gene3D" id="1.25.10.10">
    <property type="entry name" value="Leucine-rich Repeat Variant"/>
    <property type="match status" value="2"/>
</dbReference>
<dbReference type="AlphaFoldDB" id="A0A2R6XTW2"/>
<evidence type="ECO:0000256" key="1">
    <source>
        <dbReference type="ARBA" id="ARBA00004592"/>
    </source>
</evidence>
<dbReference type="InterPro" id="IPR016024">
    <property type="entry name" value="ARM-type_fold"/>
</dbReference>
<feature type="transmembrane region" description="Helical" evidence="10">
    <location>
        <begin position="127"/>
        <end position="148"/>
    </location>
</feature>
<evidence type="ECO:0000256" key="7">
    <source>
        <dbReference type="ARBA" id="ARBA00026209"/>
    </source>
</evidence>
<keyword evidence="3" id="KW-0926">Vacuole</keyword>